<dbReference type="GO" id="GO:0006006">
    <property type="term" value="P:glucose metabolic process"/>
    <property type="evidence" value="ECO:0007669"/>
    <property type="project" value="TreeGrafter"/>
</dbReference>
<dbReference type="InterPro" id="IPR001312">
    <property type="entry name" value="Hexokinase"/>
</dbReference>
<evidence type="ECO:0000259" key="8">
    <source>
        <dbReference type="Pfam" id="PF03727"/>
    </source>
</evidence>
<evidence type="ECO:0000256" key="4">
    <source>
        <dbReference type="ARBA" id="ARBA00022777"/>
    </source>
</evidence>
<keyword evidence="4 6" id="KW-0418">Kinase</keyword>
<dbReference type="GO" id="GO:0006013">
    <property type="term" value="P:mannose metabolic process"/>
    <property type="evidence" value="ECO:0007669"/>
    <property type="project" value="TreeGrafter"/>
</dbReference>
<keyword evidence="6" id="KW-0324">Glycolysis</keyword>
<accession>A0A9P8LJ92</accession>
<keyword evidence="2 6" id="KW-0808">Transferase</keyword>
<feature type="domain" description="Hexokinase N-terminal" evidence="7">
    <location>
        <begin position="8"/>
        <end position="261"/>
    </location>
</feature>
<dbReference type="GO" id="GO:0006096">
    <property type="term" value="P:glycolytic process"/>
    <property type="evidence" value="ECO:0007669"/>
    <property type="project" value="UniProtKB-KW"/>
</dbReference>
<dbReference type="Gene3D" id="3.30.420.40">
    <property type="match status" value="1"/>
</dbReference>
<dbReference type="GO" id="GO:0008865">
    <property type="term" value="F:fructokinase activity"/>
    <property type="evidence" value="ECO:0007669"/>
    <property type="project" value="TreeGrafter"/>
</dbReference>
<comment type="similarity">
    <text evidence="1 6">Belongs to the hexokinase family.</text>
</comment>
<evidence type="ECO:0000256" key="3">
    <source>
        <dbReference type="ARBA" id="ARBA00022741"/>
    </source>
</evidence>
<reference evidence="9" key="1">
    <citation type="submission" date="2021-03" db="EMBL/GenBank/DDBJ databases">
        <title>Comparative genomics and phylogenomic investigation of the class Geoglossomycetes provide insights into ecological specialization and systematics.</title>
        <authorList>
            <person name="Melie T."/>
            <person name="Pirro S."/>
            <person name="Miller A.N."/>
            <person name="Quandt A."/>
        </authorList>
    </citation>
    <scope>NUCLEOTIDE SEQUENCE</scope>
    <source>
        <strain evidence="9">CAQ_001_2017</strain>
    </source>
</reference>
<protein>
    <recommendedName>
        <fullName evidence="6">Phosphotransferase</fullName>
        <ecNumber evidence="6">2.7.1.-</ecNumber>
    </recommendedName>
</protein>
<name>A0A9P8LJ92_9PEZI</name>
<evidence type="ECO:0000256" key="5">
    <source>
        <dbReference type="ARBA" id="ARBA00022840"/>
    </source>
</evidence>
<sequence>MAENQTVLDAFLQPLSVDIDRLQRLAHQFATTYRYLALNSNDQFLPTPITTLPSGQERGRFLAIDLGGTNLRVGFIELLGDIADSESRDVVTSIPNGVPTSRDKTNSFDQPRIRRTFEKAWPIGEHLKMDKAEDLFAWIGDCIAEVVSDSVRASRREESEDEVIPEELLMGVTFSFPMIQHSLSEATLMPMGKGFAITSNLNLGKLLLAGYERHITSSSNGVSPDAHLDKPAKRRKIERLPRLKIAAITNDTVATLASLAYTVKSRPNSRVAMGLIVGTGTNATIPMKLADLHPSKQSQLRLSQAGDLKDVEIVVNTEWTINGTAPPLKKLGFITKWDKVLDEASEAPGFQPFEYMTAGRYLGELARLITLDFITGKLGAQEGDLPVALRRRNALTTTFLATVVAPSGSSVLLLPQLRKLLPAPEHSDWQWGTEEAEVLLKVARLVQKRSAGLIAAAIIGLLGCTGELELNDEHSPDSSVPNGTISHVTDNELSPQGDIEDLVVAFTGGTISRYPEFLRTCQGFIDELLSKEANRGASENNRNRTKSVVLKEAVDGGIIGAGVLAGTACA</sequence>
<dbReference type="PRINTS" id="PR00475">
    <property type="entry name" value="HEXOKINASE"/>
</dbReference>
<gene>
    <name evidence="9" type="ORF">GP486_000265</name>
</gene>
<evidence type="ECO:0000259" key="7">
    <source>
        <dbReference type="Pfam" id="PF00349"/>
    </source>
</evidence>
<evidence type="ECO:0000313" key="9">
    <source>
        <dbReference type="EMBL" id="KAH0566329.1"/>
    </source>
</evidence>
<dbReference type="InterPro" id="IPR043129">
    <property type="entry name" value="ATPase_NBD"/>
</dbReference>
<evidence type="ECO:0000256" key="2">
    <source>
        <dbReference type="ARBA" id="ARBA00022679"/>
    </source>
</evidence>
<dbReference type="PANTHER" id="PTHR19443">
    <property type="entry name" value="HEXOKINASE"/>
    <property type="match status" value="1"/>
</dbReference>
<comment type="caution">
    <text evidence="9">The sequence shown here is derived from an EMBL/GenBank/DDBJ whole genome shotgun (WGS) entry which is preliminary data.</text>
</comment>
<dbReference type="GO" id="GO:0005739">
    <property type="term" value="C:mitochondrion"/>
    <property type="evidence" value="ECO:0007669"/>
    <property type="project" value="TreeGrafter"/>
</dbReference>
<dbReference type="AlphaFoldDB" id="A0A9P8LJ92"/>
<keyword evidence="10" id="KW-1185">Reference proteome</keyword>
<dbReference type="Pfam" id="PF00349">
    <property type="entry name" value="Hexokinase_1"/>
    <property type="match status" value="1"/>
</dbReference>
<dbReference type="CDD" id="cd24000">
    <property type="entry name" value="ASKHA_NBD_HK"/>
    <property type="match status" value="1"/>
</dbReference>
<feature type="domain" description="Hexokinase C-terminal" evidence="8">
    <location>
        <begin position="273"/>
        <end position="565"/>
    </location>
</feature>
<evidence type="ECO:0000313" key="10">
    <source>
        <dbReference type="Proteomes" id="UP000750711"/>
    </source>
</evidence>
<dbReference type="Proteomes" id="UP000750711">
    <property type="component" value="Unassembled WGS sequence"/>
</dbReference>
<dbReference type="SUPFAM" id="SSF53067">
    <property type="entry name" value="Actin-like ATPase domain"/>
    <property type="match status" value="2"/>
</dbReference>
<dbReference type="Gene3D" id="3.40.367.20">
    <property type="match status" value="1"/>
</dbReference>
<dbReference type="PANTHER" id="PTHR19443:SF29">
    <property type="entry name" value="PHOSPHOTRANSFERASE"/>
    <property type="match status" value="1"/>
</dbReference>
<dbReference type="GO" id="GO:0005524">
    <property type="term" value="F:ATP binding"/>
    <property type="evidence" value="ECO:0007669"/>
    <property type="project" value="UniProtKB-UniRule"/>
</dbReference>
<dbReference type="GO" id="GO:0005536">
    <property type="term" value="F:D-glucose binding"/>
    <property type="evidence" value="ECO:0007669"/>
    <property type="project" value="InterPro"/>
</dbReference>
<dbReference type="Pfam" id="PF03727">
    <property type="entry name" value="Hexokinase_2"/>
    <property type="match status" value="1"/>
</dbReference>
<keyword evidence="3 6" id="KW-0547">Nucleotide-binding</keyword>
<dbReference type="PROSITE" id="PS51748">
    <property type="entry name" value="HEXOKINASE_2"/>
    <property type="match status" value="1"/>
</dbReference>
<dbReference type="InterPro" id="IPR022673">
    <property type="entry name" value="Hexokinase_C"/>
</dbReference>
<dbReference type="EMBL" id="JAGHQM010000015">
    <property type="protein sequence ID" value="KAH0566329.1"/>
    <property type="molecule type" value="Genomic_DNA"/>
</dbReference>
<organism evidence="9 10">
    <name type="scientific">Trichoglossum hirsutum</name>
    <dbReference type="NCBI Taxonomy" id="265104"/>
    <lineage>
        <taxon>Eukaryota</taxon>
        <taxon>Fungi</taxon>
        <taxon>Dikarya</taxon>
        <taxon>Ascomycota</taxon>
        <taxon>Pezizomycotina</taxon>
        <taxon>Geoglossomycetes</taxon>
        <taxon>Geoglossales</taxon>
        <taxon>Geoglossaceae</taxon>
        <taxon>Trichoglossum</taxon>
    </lineage>
</organism>
<dbReference type="EC" id="2.7.1.-" evidence="6"/>
<evidence type="ECO:0000256" key="6">
    <source>
        <dbReference type="RuleBase" id="RU362007"/>
    </source>
</evidence>
<keyword evidence="5 6" id="KW-0067">ATP-binding</keyword>
<dbReference type="InterPro" id="IPR022672">
    <property type="entry name" value="Hexokinase_N"/>
</dbReference>
<evidence type="ECO:0000256" key="1">
    <source>
        <dbReference type="ARBA" id="ARBA00009225"/>
    </source>
</evidence>
<dbReference type="GO" id="GO:0005829">
    <property type="term" value="C:cytosol"/>
    <property type="evidence" value="ECO:0007669"/>
    <property type="project" value="TreeGrafter"/>
</dbReference>
<dbReference type="GO" id="GO:0019158">
    <property type="term" value="F:mannokinase activity"/>
    <property type="evidence" value="ECO:0007669"/>
    <property type="project" value="TreeGrafter"/>
</dbReference>
<dbReference type="GO" id="GO:0001678">
    <property type="term" value="P:intracellular glucose homeostasis"/>
    <property type="evidence" value="ECO:0007669"/>
    <property type="project" value="InterPro"/>
</dbReference>
<dbReference type="GO" id="GO:0004340">
    <property type="term" value="F:glucokinase activity"/>
    <property type="evidence" value="ECO:0007669"/>
    <property type="project" value="TreeGrafter"/>
</dbReference>
<proteinExistence type="inferred from homology"/>